<evidence type="ECO:0000256" key="9">
    <source>
        <dbReference type="ARBA" id="ARBA00049893"/>
    </source>
</evidence>
<keyword evidence="4" id="KW-0479">Metal-binding</keyword>
<evidence type="ECO:0000256" key="3">
    <source>
        <dbReference type="ARBA" id="ARBA00022679"/>
    </source>
</evidence>
<reference evidence="12" key="1">
    <citation type="journal article" date="2019" name="Int. J. Syst. Evol. Microbiol.">
        <title>The Global Catalogue of Microorganisms (GCM) 10K type strain sequencing project: providing services to taxonomists for standard genome sequencing and annotation.</title>
        <authorList>
            <consortium name="The Broad Institute Genomics Platform"/>
            <consortium name="The Broad Institute Genome Sequencing Center for Infectious Disease"/>
            <person name="Wu L."/>
            <person name="Ma J."/>
        </authorList>
    </citation>
    <scope>NUCLEOTIDE SEQUENCE [LARGE SCALE GENOMIC DNA]</scope>
    <source>
        <strain evidence="12">NBRC 101365</strain>
    </source>
</reference>
<comment type="similarity">
    <text evidence="2 10">Belongs to the purine nucleoside phosphorylase YfiH/LACC1 family.</text>
</comment>
<dbReference type="RefSeq" id="WP_284313630.1">
    <property type="nucleotide sequence ID" value="NZ_BSPC01000029.1"/>
</dbReference>
<sequence>MSDSPAIALRHPSLDLPGVSHGFFTRQGGVSDGIYASLNGGNGSGDNPDHVRENRGRMAEILGVPRERFITCYQVHSPNVVVVTEPWTRENAPKVDAMVTRQRNLAIAVATADCGPVLFADSEARVVGAAHAGWKGAFTGVLEATIAAMVGLGARRENITAVLGPMISRSAYEVGPEFVERFVASEPDNRRFFTPSPRDGHAMFDLPSYIGMRMSKAGIGRFEDIGLCTYEDEERFYSYRRVTHRKEPDYGRLLHGIALVDA</sequence>
<dbReference type="SUPFAM" id="SSF64438">
    <property type="entry name" value="CNF1/YfiH-like putative cysteine hydrolases"/>
    <property type="match status" value="1"/>
</dbReference>
<dbReference type="NCBIfam" id="TIGR00726">
    <property type="entry name" value="peptidoglycan editing factor PgeF"/>
    <property type="match status" value="1"/>
</dbReference>
<proteinExistence type="inferred from homology"/>
<evidence type="ECO:0000256" key="8">
    <source>
        <dbReference type="ARBA" id="ARBA00048968"/>
    </source>
</evidence>
<comment type="catalytic activity">
    <reaction evidence="1">
        <text>inosine + phosphate = alpha-D-ribose 1-phosphate + hypoxanthine</text>
        <dbReference type="Rhea" id="RHEA:27646"/>
        <dbReference type="ChEBI" id="CHEBI:17368"/>
        <dbReference type="ChEBI" id="CHEBI:17596"/>
        <dbReference type="ChEBI" id="CHEBI:43474"/>
        <dbReference type="ChEBI" id="CHEBI:57720"/>
        <dbReference type="EC" id="2.4.2.1"/>
    </reaction>
    <physiologicalReaction direction="left-to-right" evidence="1">
        <dbReference type="Rhea" id="RHEA:27647"/>
    </physiologicalReaction>
</comment>
<evidence type="ECO:0000256" key="4">
    <source>
        <dbReference type="ARBA" id="ARBA00022723"/>
    </source>
</evidence>
<dbReference type="Gene3D" id="3.60.140.10">
    <property type="entry name" value="CNF1/YfiH-like putative cysteine hydrolases"/>
    <property type="match status" value="1"/>
</dbReference>
<evidence type="ECO:0000256" key="1">
    <source>
        <dbReference type="ARBA" id="ARBA00000553"/>
    </source>
</evidence>
<comment type="catalytic activity">
    <reaction evidence="8">
        <text>adenosine + phosphate = alpha-D-ribose 1-phosphate + adenine</text>
        <dbReference type="Rhea" id="RHEA:27642"/>
        <dbReference type="ChEBI" id="CHEBI:16335"/>
        <dbReference type="ChEBI" id="CHEBI:16708"/>
        <dbReference type="ChEBI" id="CHEBI:43474"/>
        <dbReference type="ChEBI" id="CHEBI:57720"/>
        <dbReference type="EC" id="2.4.2.1"/>
    </reaction>
    <physiologicalReaction direction="left-to-right" evidence="8">
        <dbReference type="Rhea" id="RHEA:27643"/>
    </physiologicalReaction>
</comment>
<evidence type="ECO:0000256" key="10">
    <source>
        <dbReference type="RuleBase" id="RU361274"/>
    </source>
</evidence>
<comment type="caution">
    <text evidence="11">The sequence shown here is derived from an EMBL/GenBank/DDBJ whole genome shotgun (WGS) entry which is preliminary data.</text>
</comment>
<dbReference type="InterPro" id="IPR011324">
    <property type="entry name" value="Cytotoxic_necrot_fac-like_cat"/>
</dbReference>
<organism evidence="11 12">
    <name type="scientific">Labrys miyagiensis</name>
    <dbReference type="NCBI Taxonomy" id="346912"/>
    <lineage>
        <taxon>Bacteria</taxon>
        <taxon>Pseudomonadati</taxon>
        <taxon>Pseudomonadota</taxon>
        <taxon>Alphaproteobacteria</taxon>
        <taxon>Hyphomicrobiales</taxon>
        <taxon>Xanthobacteraceae</taxon>
        <taxon>Labrys</taxon>
    </lineage>
</organism>
<comment type="catalytic activity">
    <reaction evidence="7">
        <text>adenosine + H2O + H(+) = inosine + NH4(+)</text>
        <dbReference type="Rhea" id="RHEA:24408"/>
        <dbReference type="ChEBI" id="CHEBI:15377"/>
        <dbReference type="ChEBI" id="CHEBI:15378"/>
        <dbReference type="ChEBI" id="CHEBI:16335"/>
        <dbReference type="ChEBI" id="CHEBI:17596"/>
        <dbReference type="ChEBI" id="CHEBI:28938"/>
        <dbReference type="EC" id="3.5.4.4"/>
    </reaction>
    <physiologicalReaction direction="left-to-right" evidence="7">
        <dbReference type="Rhea" id="RHEA:24409"/>
    </physiologicalReaction>
</comment>
<gene>
    <name evidence="11" type="ORF">GCM10007874_35550</name>
</gene>
<evidence type="ECO:0000256" key="7">
    <source>
        <dbReference type="ARBA" id="ARBA00047989"/>
    </source>
</evidence>
<evidence type="ECO:0000256" key="6">
    <source>
        <dbReference type="ARBA" id="ARBA00022833"/>
    </source>
</evidence>
<dbReference type="Pfam" id="PF02578">
    <property type="entry name" value="Cu-oxidase_4"/>
    <property type="match status" value="1"/>
</dbReference>
<dbReference type="PANTHER" id="PTHR30616:SF2">
    <property type="entry name" value="PURINE NUCLEOSIDE PHOSPHORYLASE LACC1"/>
    <property type="match status" value="1"/>
</dbReference>
<dbReference type="Proteomes" id="UP001156882">
    <property type="component" value="Unassembled WGS sequence"/>
</dbReference>
<keyword evidence="5" id="KW-0378">Hydrolase</keyword>
<name>A0ABQ6CJM6_9HYPH</name>
<dbReference type="EMBL" id="BSPC01000029">
    <property type="protein sequence ID" value="GLS20538.1"/>
    <property type="molecule type" value="Genomic_DNA"/>
</dbReference>
<evidence type="ECO:0000256" key="5">
    <source>
        <dbReference type="ARBA" id="ARBA00022801"/>
    </source>
</evidence>
<dbReference type="InterPro" id="IPR003730">
    <property type="entry name" value="Cu_polyphenol_OxRdtase"/>
</dbReference>
<keyword evidence="6" id="KW-0862">Zinc</keyword>
<evidence type="ECO:0000313" key="11">
    <source>
        <dbReference type="EMBL" id="GLS20538.1"/>
    </source>
</evidence>
<evidence type="ECO:0000256" key="2">
    <source>
        <dbReference type="ARBA" id="ARBA00007353"/>
    </source>
</evidence>
<keyword evidence="12" id="KW-1185">Reference proteome</keyword>
<protein>
    <recommendedName>
        <fullName evidence="10">Purine nucleoside phosphorylase</fullName>
    </recommendedName>
</protein>
<dbReference type="PANTHER" id="PTHR30616">
    <property type="entry name" value="UNCHARACTERIZED PROTEIN YFIH"/>
    <property type="match status" value="1"/>
</dbReference>
<dbReference type="CDD" id="cd16833">
    <property type="entry name" value="YfiH"/>
    <property type="match status" value="1"/>
</dbReference>
<evidence type="ECO:0000313" key="12">
    <source>
        <dbReference type="Proteomes" id="UP001156882"/>
    </source>
</evidence>
<comment type="catalytic activity">
    <reaction evidence="9">
        <text>S-methyl-5'-thioadenosine + phosphate = 5-(methylsulfanyl)-alpha-D-ribose 1-phosphate + adenine</text>
        <dbReference type="Rhea" id="RHEA:11852"/>
        <dbReference type="ChEBI" id="CHEBI:16708"/>
        <dbReference type="ChEBI" id="CHEBI:17509"/>
        <dbReference type="ChEBI" id="CHEBI:43474"/>
        <dbReference type="ChEBI" id="CHEBI:58533"/>
        <dbReference type="EC" id="2.4.2.28"/>
    </reaction>
    <physiologicalReaction direction="left-to-right" evidence="9">
        <dbReference type="Rhea" id="RHEA:11853"/>
    </physiologicalReaction>
</comment>
<dbReference type="InterPro" id="IPR038371">
    <property type="entry name" value="Cu_polyphenol_OxRdtase_sf"/>
</dbReference>
<accession>A0ABQ6CJM6</accession>
<keyword evidence="3" id="KW-0808">Transferase</keyword>